<protein>
    <submittedName>
        <fullName evidence="1">Uncharacterized protein</fullName>
    </submittedName>
</protein>
<evidence type="ECO:0000313" key="2">
    <source>
        <dbReference type="Proteomes" id="UP000010411"/>
    </source>
</evidence>
<evidence type="ECO:0000313" key="1">
    <source>
        <dbReference type="EMBL" id="EKX69398.1"/>
    </source>
</evidence>
<proteinExistence type="predicted"/>
<organism evidence="1 2">
    <name type="scientific">Streptomyces ipomoeae 91-03</name>
    <dbReference type="NCBI Taxonomy" id="698759"/>
    <lineage>
        <taxon>Bacteria</taxon>
        <taxon>Bacillati</taxon>
        <taxon>Actinomycetota</taxon>
        <taxon>Actinomycetes</taxon>
        <taxon>Kitasatosporales</taxon>
        <taxon>Streptomycetaceae</taxon>
        <taxon>Streptomyces</taxon>
    </lineage>
</organism>
<gene>
    <name evidence="1" type="ORF">STRIP9103_08092</name>
</gene>
<comment type="caution">
    <text evidence="1">The sequence shown here is derived from an EMBL/GenBank/DDBJ whole genome shotgun (WGS) entry which is preliminary data.</text>
</comment>
<dbReference type="EMBL" id="AEJC01000007">
    <property type="protein sequence ID" value="EKX69398.1"/>
    <property type="molecule type" value="Genomic_DNA"/>
</dbReference>
<dbReference type="Proteomes" id="UP000010411">
    <property type="component" value="Unassembled WGS sequence"/>
</dbReference>
<sequence>MPDPSPGSRTGGAPKVDEVTTLVAIAAEEGVRAADSA</sequence>
<keyword evidence="2" id="KW-1185">Reference proteome</keyword>
<accession>L1L9R9</accession>
<name>L1L9R9_9ACTN</name>
<reference evidence="1 2" key="1">
    <citation type="submission" date="2012-11" db="EMBL/GenBank/DDBJ databases">
        <authorList>
            <person name="Huguet-Tapia J.C."/>
            <person name="Durkin A.S."/>
            <person name="Pettis G.S."/>
            <person name="Badger J.H."/>
        </authorList>
    </citation>
    <scope>NUCLEOTIDE SEQUENCE [LARGE SCALE GENOMIC DNA]</scope>
    <source>
        <strain evidence="1 2">91-03</strain>
    </source>
</reference>
<dbReference type="AlphaFoldDB" id="L1L9R9"/>